<gene>
    <name evidence="3" type="primary">LOC136117223</name>
</gene>
<organism evidence="2 3">
    <name type="scientific">Drosophila suzukii</name>
    <name type="common">Spotted-wing drosophila fruit fly</name>
    <dbReference type="NCBI Taxonomy" id="28584"/>
    <lineage>
        <taxon>Eukaryota</taxon>
        <taxon>Metazoa</taxon>
        <taxon>Ecdysozoa</taxon>
        <taxon>Arthropoda</taxon>
        <taxon>Hexapoda</taxon>
        <taxon>Insecta</taxon>
        <taxon>Pterygota</taxon>
        <taxon>Neoptera</taxon>
        <taxon>Endopterygota</taxon>
        <taxon>Diptera</taxon>
        <taxon>Brachycera</taxon>
        <taxon>Muscomorpha</taxon>
        <taxon>Ephydroidea</taxon>
        <taxon>Drosophilidae</taxon>
        <taxon>Drosophila</taxon>
        <taxon>Sophophora</taxon>
    </lineage>
</organism>
<dbReference type="RefSeq" id="XP_065723389.1">
    <property type="nucleotide sequence ID" value="XM_065867317.1"/>
</dbReference>
<name>A0AB40DJY7_DROSZ</name>
<dbReference type="GeneID" id="136117223"/>
<dbReference type="PANTHER" id="PTHR47331:SF4">
    <property type="entry name" value="PEPTIDASE S1 DOMAIN-CONTAINING PROTEIN"/>
    <property type="match status" value="1"/>
</dbReference>
<dbReference type="AlphaFoldDB" id="A0AB40DJY7"/>
<dbReference type="PANTHER" id="PTHR47331">
    <property type="entry name" value="PHD-TYPE DOMAIN-CONTAINING PROTEIN"/>
    <property type="match status" value="1"/>
</dbReference>
<dbReference type="Proteomes" id="UP001652628">
    <property type="component" value="Unplaced"/>
</dbReference>
<evidence type="ECO:0000313" key="2">
    <source>
        <dbReference type="Proteomes" id="UP001652628"/>
    </source>
</evidence>
<proteinExistence type="predicted"/>
<keyword evidence="2" id="KW-1185">Reference proteome</keyword>
<sequence>MRVMIFGEACSPSAAHHVKTVNAKRFMDSDPRAVKAIVDYHYVDDYVDSFATENEAIGVATRVKEIHAQGGFELCKFSSSSPAVERMLGPSEHAQSIGWGEAEQKILRMRVPTKREPLSMVMSTFDPLGFLCCLMVTAKLLLREVWRRKIPWDDPLPDEMYNAFMDWRKAMEKVDKFRSPRHYFGHGQVKATEMHVFVDASQSAFATVIYWRITYKDDDVQVSFVCARTKCAPMRTVTIPRLELQAAVLGTRLMDTVRKDHDVAISDIVVGNRVADILESTKVAQWRWLPSAENVAGDATRSRFSVDLSEESRWLNGPAFLRRPAASWPGSAPSDEADADDEEEMPSEFVLIGASSRVDAVDIEMRTMLENYGLTAAECEDAENLLIRKAQHEAFSDEMRAAENRLEVARRTDIFGLAPYLDGNGVLRAYGRIDAELCIPCDDPARRLDRHITYI</sequence>
<feature type="compositionally biased region" description="Acidic residues" evidence="1">
    <location>
        <begin position="335"/>
        <end position="345"/>
    </location>
</feature>
<reference evidence="3" key="1">
    <citation type="submission" date="2025-08" db="UniProtKB">
        <authorList>
            <consortium name="RefSeq"/>
        </authorList>
    </citation>
    <scope>IDENTIFICATION</scope>
</reference>
<dbReference type="Pfam" id="PF05380">
    <property type="entry name" value="Peptidase_A17"/>
    <property type="match status" value="1"/>
</dbReference>
<protein>
    <submittedName>
        <fullName evidence="3">Uncharacterized protein</fullName>
    </submittedName>
</protein>
<evidence type="ECO:0000313" key="3">
    <source>
        <dbReference type="RefSeq" id="XP_065723389.1"/>
    </source>
</evidence>
<feature type="region of interest" description="Disordered" evidence="1">
    <location>
        <begin position="325"/>
        <end position="345"/>
    </location>
</feature>
<accession>A0AB40DJY7</accession>
<dbReference type="InterPro" id="IPR008042">
    <property type="entry name" value="Retrotrans_Pao"/>
</dbReference>
<evidence type="ECO:0000256" key="1">
    <source>
        <dbReference type="SAM" id="MobiDB-lite"/>
    </source>
</evidence>